<accession>A0A8J4VUZ8</accession>
<keyword evidence="2" id="KW-1185">Reference proteome</keyword>
<sequence>MIRVKARQILMRRIRMQIIQRNPREAGANARRMGAEGCCPANIYFLSFSQVLDPVLFVRTFGLKMTSCIDQS</sequence>
<proteinExistence type="predicted"/>
<dbReference type="Proteomes" id="UP000737018">
    <property type="component" value="Unassembled WGS sequence"/>
</dbReference>
<dbReference type="EMBL" id="JRKL02001902">
    <property type="protein sequence ID" value="KAF3961421.1"/>
    <property type="molecule type" value="Genomic_DNA"/>
</dbReference>
<evidence type="ECO:0000313" key="1">
    <source>
        <dbReference type="EMBL" id="KAF3961421.1"/>
    </source>
</evidence>
<gene>
    <name evidence="1" type="ORF">CMV_013953</name>
</gene>
<reference evidence="1" key="1">
    <citation type="submission" date="2020-03" db="EMBL/GenBank/DDBJ databases">
        <title>Castanea mollissima Vanexum genome sequencing.</title>
        <authorList>
            <person name="Staton M."/>
        </authorList>
    </citation>
    <scope>NUCLEOTIDE SEQUENCE</scope>
    <source>
        <tissue evidence="1">Leaf</tissue>
    </source>
</reference>
<organism evidence="1 2">
    <name type="scientific">Castanea mollissima</name>
    <name type="common">Chinese chestnut</name>
    <dbReference type="NCBI Taxonomy" id="60419"/>
    <lineage>
        <taxon>Eukaryota</taxon>
        <taxon>Viridiplantae</taxon>
        <taxon>Streptophyta</taxon>
        <taxon>Embryophyta</taxon>
        <taxon>Tracheophyta</taxon>
        <taxon>Spermatophyta</taxon>
        <taxon>Magnoliopsida</taxon>
        <taxon>eudicotyledons</taxon>
        <taxon>Gunneridae</taxon>
        <taxon>Pentapetalae</taxon>
        <taxon>rosids</taxon>
        <taxon>fabids</taxon>
        <taxon>Fagales</taxon>
        <taxon>Fagaceae</taxon>
        <taxon>Castanea</taxon>
    </lineage>
</organism>
<dbReference type="AlphaFoldDB" id="A0A8J4VUZ8"/>
<evidence type="ECO:0000313" key="2">
    <source>
        <dbReference type="Proteomes" id="UP000737018"/>
    </source>
</evidence>
<name>A0A8J4VUZ8_9ROSI</name>
<comment type="caution">
    <text evidence="1">The sequence shown here is derived from an EMBL/GenBank/DDBJ whole genome shotgun (WGS) entry which is preliminary data.</text>
</comment>
<protein>
    <submittedName>
        <fullName evidence="1">Uncharacterized protein</fullName>
    </submittedName>
</protein>